<dbReference type="InterPro" id="IPR008967">
    <property type="entry name" value="p53-like_TF_DNA-bd_sf"/>
</dbReference>
<keyword evidence="3 6" id="KW-0238">DNA-binding</keyword>
<comment type="caution">
    <text evidence="6">Lacks conserved residue(s) required for the propagation of feature annotation.</text>
</comment>
<organism evidence="10 11">
    <name type="scientific">Rotaria socialis</name>
    <dbReference type="NCBI Taxonomy" id="392032"/>
    <lineage>
        <taxon>Eukaryota</taxon>
        <taxon>Metazoa</taxon>
        <taxon>Spiralia</taxon>
        <taxon>Gnathifera</taxon>
        <taxon>Rotifera</taxon>
        <taxon>Eurotatoria</taxon>
        <taxon>Bdelloidea</taxon>
        <taxon>Philodinida</taxon>
        <taxon>Philodinidae</taxon>
        <taxon>Rotaria</taxon>
    </lineage>
</organism>
<name>A0A821IZT8_9BILA</name>
<evidence type="ECO:0000256" key="3">
    <source>
        <dbReference type="ARBA" id="ARBA00023125"/>
    </source>
</evidence>
<comment type="subcellular location">
    <subcellularLocation>
        <location evidence="1 6">Nucleus</location>
    </subcellularLocation>
</comment>
<dbReference type="AlphaFoldDB" id="A0A821IZT8"/>
<feature type="repeat" description="TPR" evidence="7">
    <location>
        <begin position="482"/>
        <end position="515"/>
    </location>
</feature>
<dbReference type="InterPro" id="IPR001699">
    <property type="entry name" value="TF_T-box"/>
</dbReference>
<evidence type="ECO:0000259" key="9">
    <source>
        <dbReference type="PROSITE" id="PS50252"/>
    </source>
</evidence>
<feature type="compositionally biased region" description="Polar residues" evidence="8">
    <location>
        <begin position="802"/>
        <end position="811"/>
    </location>
</feature>
<dbReference type="InterPro" id="IPR046360">
    <property type="entry name" value="T-box_DNA-bd"/>
</dbReference>
<keyword evidence="7" id="KW-0802">TPR repeat</keyword>
<dbReference type="Gene3D" id="3.90.176.10">
    <property type="entry name" value="Toxin ADP-ribosyltransferase, Chain A, domain 1"/>
    <property type="match status" value="1"/>
</dbReference>
<dbReference type="Proteomes" id="UP000663848">
    <property type="component" value="Unassembled WGS sequence"/>
</dbReference>
<dbReference type="PROSITE" id="PS50293">
    <property type="entry name" value="TPR_REGION"/>
    <property type="match status" value="1"/>
</dbReference>
<evidence type="ECO:0000313" key="10">
    <source>
        <dbReference type="EMBL" id="CAF4712163.1"/>
    </source>
</evidence>
<feature type="domain" description="T-box" evidence="9">
    <location>
        <begin position="578"/>
        <end position="767"/>
    </location>
</feature>
<dbReference type="PROSITE" id="PS50005">
    <property type="entry name" value="TPR"/>
    <property type="match status" value="2"/>
</dbReference>
<sequence length="890" mass="105007">MSTTVRTNNTIEENENLESFYIICFDDSIKNEIRQELRSIINYLLVFQDEQQCLQYIDSVSKYDQVILIAKRKLSQHFIPQIVHLQQIISIYIHSNDKNANEQWTKSSNKVKEVIVQRNELAQCIRKDYNRRQFYNLDETLTMKFFNSKKTDEKFLTTSLNDDFIYSQMLIDCLIGTTPVSNDKNELVALCKRQYKNNSDELNILEEFEKDYLPERSLWWYTRHSFLYRLMNKAFRIENIDLLLLFRFFIRDIRQQLIKNKAASAIRAYRGQFICKEDLELLTKFSGEFISMNSFLLASSDYEQTRSSLLSFTSSYQIEKVLFEINANPQSDNLRAFSNITSFSYYRNKEEVLFMIGSIFRLVRIDRDINGIWHIQLNLCANNDHPLQSFIQQKKNEFDILDTDLISLGFILEHMNKLDDAEKYYRFVINQLPKDHNDRDRCYHALGEVTQKKGDYDASLKWYKKSIENDLQTSKEDNPNIATSYNSIAVVYSRKGDYALALESYRKALEIWKKTLGEDHPDVAMCYNNMGIIYHEEGKYSDALEFYHKSWNIRQKHLPVENRSLVYPRTESSVHLELQDTELWSCFESLSTEMILTKGGRRMFPVLRVGVRGLDPETLYDFKLDFIPCDNYRWRYVSRQWQTNGKQDHTSLNQDRRYGVTIKGEPYSHPKSPNYGRFWMSDIIEFKNVKLTNRPNPTKDDHIILNSLHKYKPRIHILQSLSNGQPNILLETFTFPLTSFIAVTAYQNEEITALKIRHNPFAKAFQEPRDRTEHDGQTSETDYGTQHFSSIPYYMLPFPTDDSATSSSSQVQRHRPSIHTHRPRPYYHHHNHSLMSSNSPPLLVLDQPTPNMFDYANSSTTFQHHHTAAMANWSTFQLQSTMENNYQHLM</sequence>
<reference evidence="10" key="1">
    <citation type="submission" date="2021-02" db="EMBL/GenBank/DDBJ databases">
        <authorList>
            <person name="Nowell W R."/>
        </authorList>
    </citation>
    <scope>NUCLEOTIDE SEQUENCE</scope>
</reference>
<protein>
    <recommendedName>
        <fullName evidence="9">T-box domain-containing protein</fullName>
    </recommendedName>
</protein>
<dbReference type="PRINTS" id="PR00937">
    <property type="entry name" value="TBOX"/>
</dbReference>
<dbReference type="InterPro" id="IPR018186">
    <property type="entry name" value="TF_T-box_CS"/>
</dbReference>
<evidence type="ECO:0000256" key="2">
    <source>
        <dbReference type="ARBA" id="ARBA00023015"/>
    </source>
</evidence>
<dbReference type="Gene3D" id="1.25.40.10">
    <property type="entry name" value="Tetratricopeptide repeat domain"/>
    <property type="match status" value="1"/>
</dbReference>
<evidence type="ECO:0000256" key="4">
    <source>
        <dbReference type="ARBA" id="ARBA00023163"/>
    </source>
</evidence>
<dbReference type="SUPFAM" id="SSF56399">
    <property type="entry name" value="ADP-ribosylation"/>
    <property type="match status" value="1"/>
</dbReference>
<dbReference type="GO" id="GO:0001708">
    <property type="term" value="P:cell fate specification"/>
    <property type="evidence" value="ECO:0007669"/>
    <property type="project" value="TreeGrafter"/>
</dbReference>
<evidence type="ECO:0000313" key="11">
    <source>
        <dbReference type="Proteomes" id="UP000663848"/>
    </source>
</evidence>
<evidence type="ECO:0000256" key="8">
    <source>
        <dbReference type="SAM" id="MobiDB-lite"/>
    </source>
</evidence>
<dbReference type="Pfam" id="PF00907">
    <property type="entry name" value="T-box"/>
    <property type="match status" value="1"/>
</dbReference>
<evidence type="ECO:0000256" key="6">
    <source>
        <dbReference type="PROSITE-ProRule" id="PRU00201"/>
    </source>
</evidence>
<comment type="caution">
    <text evidence="10">The sequence shown here is derived from an EMBL/GenBank/DDBJ whole genome shotgun (WGS) entry which is preliminary data.</text>
</comment>
<dbReference type="GO" id="GO:0000785">
    <property type="term" value="C:chromatin"/>
    <property type="evidence" value="ECO:0007669"/>
    <property type="project" value="TreeGrafter"/>
</dbReference>
<dbReference type="InterPro" id="IPR036960">
    <property type="entry name" value="T-box_sf"/>
</dbReference>
<gene>
    <name evidence="10" type="ORF">QYT958_LOCUS18432</name>
</gene>
<proteinExistence type="predicted"/>
<dbReference type="GO" id="GO:0045893">
    <property type="term" value="P:positive regulation of DNA-templated transcription"/>
    <property type="evidence" value="ECO:0007669"/>
    <property type="project" value="InterPro"/>
</dbReference>
<dbReference type="SUPFAM" id="SSF48452">
    <property type="entry name" value="TPR-like"/>
    <property type="match status" value="1"/>
</dbReference>
<keyword evidence="2" id="KW-0805">Transcription regulation</keyword>
<dbReference type="EMBL" id="CAJOBR010002912">
    <property type="protein sequence ID" value="CAF4712163.1"/>
    <property type="molecule type" value="Genomic_DNA"/>
</dbReference>
<feature type="compositionally biased region" description="Basic residues" evidence="8">
    <location>
        <begin position="812"/>
        <end position="832"/>
    </location>
</feature>
<dbReference type="Gene3D" id="2.60.40.820">
    <property type="entry name" value="Transcription factor, T-box"/>
    <property type="match status" value="1"/>
</dbReference>
<dbReference type="PANTHER" id="PTHR11267">
    <property type="entry name" value="T-BOX PROTEIN-RELATED"/>
    <property type="match status" value="1"/>
</dbReference>
<dbReference type="InterPro" id="IPR019734">
    <property type="entry name" value="TPR_rpt"/>
</dbReference>
<dbReference type="InterPro" id="IPR011990">
    <property type="entry name" value="TPR-like_helical_dom_sf"/>
</dbReference>
<dbReference type="GO" id="GO:0000978">
    <property type="term" value="F:RNA polymerase II cis-regulatory region sequence-specific DNA binding"/>
    <property type="evidence" value="ECO:0007669"/>
    <property type="project" value="InterPro"/>
</dbReference>
<dbReference type="GO" id="GO:0005634">
    <property type="term" value="C:nucleus"/>
    <property type="evidence" value="ECO:0007669"/>
    <property type="project" value="UniProtKB-SubCell"/>
</dbReference>
<feature type="repeat" description="TPR" evidence="7">
    <location>
        <begin position="524"/>
        <end position="557"/>
    </location>
</feature>
<dbReference type="PANTHER" id="PTHR11267:SF204">
    <property type="entry name" value="SPADETAIL"/>
    <property type="match status" value="1"/>
</dbReference>
<evidence type="ECO:0000256" key="7">
    <source>
        <dbReference type="PROSITE-ProRule" id="PRU00339"/>
    </source>
</evidence>
<dbReference type="PROSITE" id="PS50252">
    <property type="entry name" value="TBOX_3"/>
    <property type="match status" value="1"/>
</dbReference>
<keyword evidence="5 6" id="KW-0539">Nucleus</keyword>
<evidence type="ECO:0000256" key="5">
    <source>
        <dbReference type="ARBA" id="ARBA00023242"/>
    </source>
</evidence>
<feature type="compositionally biased region" description="Basic and acidic residues" evidence="8">
    <location>
        <begin position="766"/>
        <end position="777"/>
    </location>
</feature>
<keyword evidence="4" id="KW-0804">Transcription</keyword>
<dbReference type="PROSITE" id="PS01283">
    <property type="entry name" value="TBOX_1"/>
    <property type="match status" value="1"/>
</dbReference>
<dbReference type="GO" id="GO:0000981">
    <property type="term" value="F:DNA-binding transcription factor activity, RNA polymerase II-specific"/>
    <property type="evidence" value="ECO:0007669"/>
    <property type="project" value="TreeGrafter"/>
</dbReference>
<dbReference type="SUPFAM" id="SSF49417">
    <property type="entry name" value="p53-like transcription factors"/>
    <property type="match status" value="1"/>
</dbReference>
<accession>A0A821IZT8</accession>
<feature type="region of interest" description="Disordered" evidence="8">
    <location>
        <begin position="765"/>
        <end position="784"/>
    </location>
</feature>
<feature type="region of interest" description="Disordered" evidence="8">
    <location>
        <begin position="802"/>
        <end position="833"/>
    </location>
</feature>
<evidence type="ECO:0000256" key="1">
    <source>
        <dbReference type="ARBA" id="ARBA00004123"/>
    </source>
</evidence>
<dbReference type="SMART" id="SM00425">
    <property type="entry name" value="TBOX"/>
    <property type="match status" value="1"/>
</dbReference>
<dbReference type="Pfam" id="PF13424">
    <property type="entry name" value="TPR_12"/>
    <property type="match status" value="2"/>
</dbReference>
<dbReference type="SMART" id="SM00028">
    <property type="entry name" value="TPR"/>
    <property type="match status" value="4"/>
</dbReference>